<evidence type="ECO:0000313" key="3">
    <source>
        <dbReference type="Proteomes" id="UP000011991"/>
    </source>
</evidence>
<accession>M5RWB3</accession>
<name>M5RWB3_9BACT</name>
<dbReference type="EMBL" id="ANOG01000492">
    <property type="protein sequence ID" value="EMI19687.1"/>
    <property type="molecule type" value="Genomic_DNA"/>
</dbReference>
<protein>
    <submittedName>
        <fullName evidence="2">Uncharacterized protein</fullName>
    </submittedName>
</protein>
<comment type="caution">
    <text evidence="2">The sequence shown here is derived from an EMBL/GenBank/DDBJ whole genome shotgun (WGS) entry which is preliminary data.</text>
</comment>
<dbReference type="Proteomes" id="UP000011991">
    <property type="component" value="Unassembled WGS sequence"/>
</dbReference>
<dbReference type="AlphaFoldDB" id="M5RWB3"/>
<proteinExistence type="predicted"/>
<dbReference type="PATRIC" id="fig|1265738.3.peg.3348"/>
<keyword evidence="1" id="KW-0812">Transmembrane</keyword>
<keyword evidence="3" id="KW-1185">Reference proteome</keyword>
<evidence type="ECO:0000256" key="1">
    <source>
        <dbReference type="SAM" id="Phobius"/>
    </source>
</evidence>
<feature type="transmembrane region" description="Helical" evidence="1">
    <location>
        <begin position="12"/>
        <end position="36"/>
    </location>
</feature>
<organism evidence="2 3">
    <name type="scientific">Rhodopirellula maiorica SM1</name>
    <dbReference type="NCBI Taxonomy" id="1265738"/>
    <lineage>
        <taxon>Bacteria</taxon>
        <taxon>Pseudomonadati</taxon>
        <taxon>Planctomycetota</taxon>
        <taxon>Planctomycetia</taxon>
        <taxon>Pirellulales</taxon>
        <taxon>Pirellulaceae</taxon>
        <taxon>Novipirellula</taxon>
    </lineage>
</organism>
<sequence>MLLKLRYRYDVSPVYSGVVFVALIGESFVTFAAPVAKKILLFVSALTGRVITRGNDAF</sequence>
<keyword evidence="1" id="KW-0472">Membrane</keyword>
<reference evidence="2 3" key="1">
    <citation type="journal article" date="2013" name="Mar. Genomics">
        <title>Expression of sulfatases in Rhodopirellula baltica and the diversity of sulfatases in the genus Rhodopirellula.</title>
        <authorList>
            <person name="Wegner C.E."/>
            <person name="Richter-Heitmann T."/>
            <person name="Klindworth A."/>
            <person name="Klockow C."/>
            <person name="Richter M."/>
            <person name="Achstetter T."/>
            <person name="Glockner F.O."/>
            <person name="Harder J."/>
        </authorList>
    </citation>
    <scope>NUCLEOTIDE SEQUENCE [LARGE SCALE GENOMIC DNA]</scope>
    <source>
        <strain evidence="2 3">SM1</strain>
    </source>
</reference>
<keyword evidence="1" id="KW-1133">Transmembrane helix</keyword>
<evidence type="ECO:0000313" key="2">
    <source>
        <dbReference type="EMBL" id="EMI19687.1"/>
    </source>
</evidence>
<gene>
    <name evidence="2" type="ORF">RMSM_03357</name>
</gene>